<name>A0A1H9BUQ2_9LACT</name>
<dbReference type="Proteomes" id="UP000198833">
    <property type="component" value="Unassembled WGS sequence"/>
</dbReference>
<dbReference type="InterPro" id="IPR002176">
    <property type="entry name" value="X-over_junc_endoDNase_RuvC"/>
</dbReference>
<dbReference type="SUPFAM" id="SSF53098">
    <property type="entry name" value="Ribonuclease H-like"/>
    <property type="match status" value="1"/>
</dbReference>
<evidence type="ECO:0000256" key="3">
    <source>
        <dbReference type="ARBA" id="ARBA00022842"/>
    </source>
</evidence>
<keyword evidence="6" id="KW-0234">DNA repair</keyword>
<dbReference type="InterPro" id="IPR036397">
    <property type="entry name" value="RNaseH_sf"/>
</dbReference>
<dbReference type="GO" id="GO:0003677">
    <property type="term" value="F:DNA binding"/>
    <property type="evidence" value="ECO:0007669"/>
    <property type="project" value="UniProtKB-KW"/>
</dbReference>
<dbReference type="STRING" id="89093.SAMN04488558_103111"/>
<dbReference type="AlphaFoldDB" id="A0A1H9BUQ2"/>
<sequence length="152" mass="17313">MKLIAFDQSTTCTGYCVMEMDSMKIVESDVFKPKGPTNDRIRKTVKKCIRLCDDHQPTFVFIEGIQVQRNPKVYEVLAKLQGTLEICLEEKGYIVNVVKASEWRKLVGIKTVGRSNLKREAMNMVAEIYQLDVPEDECEAILFARAFAKGDD</sequence>
<evidence type="ECO:0000313" key="8">
    <source>
        <dbReference type="Proteomes" id="UP000198833"/>
    </source>
</evidence>
<evidence type="ECO:0000256" key="4">
    <source>
        <dbReference type="ARBA" id="ARBA00023125"/>
    </source>
</evidence>
<keyword evidence="8" id="KW-1185">Reference proteome</keyword>
<keyword evidence="7" id="KW-0378">Hydrolase</keyword>
<keyword evidence="2" id="KW-0227">DNA damage</keyword>
<protein>
    <submittedName>
        <fullName evidence="7">Holliday junction resolvasome RuvABC endonuclease subunit</fullName>
    </submittedName>
</protein>
<keyword evidence="7" id="KW-0540">Nuclease</keyword>
<gene>
    <name evidence="7" type="ORF">SAMN04488558_103111</name>
</gene>
<proteinExistence type="inferred from homology"/>
<evidence type="ECO:0000256" key="6">
    <source>
        <dbReference type="ARBA" id="ARBA00023204"/>
    </source>
</evidence>
<dbReference type="Gene3D" id="3.30.420.10">
    <property type="entry name" value="Ribonuclease H-like superfamily/Ribonuclease H"/>
    <property type="match status" value="1"/>
</dbReference>
<keyword evidence="3" id="KW-0460">Magnesium</keyword>
<reference evidence="7 8" key="1">
    <citation type="submission" date="2016-10" db="EMBL/GenBank/DDBJ databases">
        <authorList>
            <person name="de Groot N.N."/>
        </authorList>
    </citation>
    <scope>NUCLEOTIDE SEQUENCE [LARGE SCALE GENOMIC DNA]</scope>
    <source>
        <strain evidence="7 8">DSM 15695</strain>
    </source>
</reference>
<keyword evidence="5" id="KW-0233">DNA recombination</keyword>
<evidence type="ECO:0000256" key="1">
    <source>
        <dbReference type="ARBA" id="ARBA00009518"/>
    </source>
</evidence>
<dbReference type="Pfam" id="PF02075">
    <property type="entry name" value="RuvC"/>
    <property type="match status" value="1"/>
</dbReference>
<organism evidence="7 8">
    <name type="scientific">Ignavigranum ruoffiae</name>
    <dbReference type="NCBI Taxonomy" id="89093"/>
    <lineage>
        <taxon>Bacteria</taxon>
        <taxon>Bacillati</taxon>
        <taxon>Bacillota</taxon>
        <taxon>Bacilli</taxon>
        <taxon>Lactobacillales</taxon>
        <taxon>Aerococcaceae</taxon>
        <taxon>Ignavigranum</taxon>
    </lineage>
</organism>
<dbReference type="GO" id="GO:0004520">
    <property type="term" value="F:DNA endonuclease activity"/>
    <property type="evidence" value="ECO:0007669"/>
    <property type="project" value="InterPro"/>
</dbReference>
<evidence type="ECO:0000256" key="2">
    <source>
        <dbReference type="ARBA" id="ARBA00022763"/>
    </source>
</evidence>
<accession>A0A1H9BUQ2</accession>
<dbReference type="InterPro" id="IPR012337">
    <property type="entry name" value="RNaseH-like_sf"/>
</dbReference>
<dbReference type="OrthoDB" id="2199467at2"/>
<comment type="similarity">
    <text evidence="1">Belongs to the RuvC family.</text>
</comment>
<dbReference type="GO" id="GO:0006281">
    <property type="term" value="P:DNA repair"/>
    <property type="evidence" value="ECO:0007669"/>
    <property type="project" value="UniProtKB-KW"/>
</dbReference>
<keyword evidence="4" id="KW-0238">DNA-binding</keyword>
<evidence type="ECO:0000256" key="5">
    <source>
        <dbReference type="ARBA" id="ARBA00023172"/>
    </source>
</evidence>
<keyword evidence="7" id="KW-0255">Endonuclease</keyword>
<evidence type="ECO:0000313" key="7">
    <source>
        <dbReference type="EMBL" id="SEP92640.1"/>
    </source>
</evidence>
<dbReference type="RefSeq" id="WP_092570889.1">
    <property type="nucleotide sequence ID" value="NZ_FOEN01000003.1"/>
</dbReference>
<dbReference type="GO" id="GO:0006310">
    <property type="term" value="P:DNA recombination"/>
    <property type="evidence" value="ECO:0007669"/>
    <property type="project" value="UniProtKB-KW"/>
</dbReference>
<dbReference type="EMBL" id="FOEN01000003">
    <property type="protein sequence ID" value="SEP92640.1"/>
    <property type="molecule type" value="Genomic_DNA"/>
</dbReference>